<accession>A0A9E7DJH5</accession>
<name>A0A9E7DJH5_9FIRM</name>
<dbReference type="AlphaFoldDB" id="A0A9E7DJH5"/>
<evidence type="ECO:0000313" key="2">
    <source>
        <dbReference type="EMBL" id="UQK59174.1"/>
    </source>
</evidence>
<dbReference type="KEGG" id="fms:M1R53_00475"/>
<organism evidence="2 3">
    <name type="scientific">Fenollaria massiliensis</name>
    <dbReference type="NCBI Taxonomy" id="938288"/>
    <lineage>
        <taxon>Bacteria</taxon>
        <taxon>Bacillati</taxon>
        <taxon>Bacillota</taxon>
        <taxon>Clostridia</taxon>
        <taxon>Eubacteriales</taxon>
        <taxon>Fenollaria</taxon>
    </lineage>
</organism>
<keyword evidence="3" id="KW-1185">Reference proteome</keyword>
<dbReference type="InterPro" id="IPR014710">
    <property type="entry name" value="RmlC-like_jellyroll"/>
</dbReference>
<dbReference type="SUPFAM" id="SSF51182">
    <property type="entry name" value="RmlC-like cupins"/>
    <property type="match status" value="1"/>
</dbReference>
<dbReference type="Gene3D" id="2.60.120.10">
    <property type="entry name" value="Jelly Rolls"/>
    <property type="match status" value="1"/>
</dbReference>
<protein>
    <submittedName>
        <fullName evidence="2">Cupin domain-containing protein</fullName>
    </submittedName>
</protein>
<dbReference type="Proteomes" id="UP000831151">
    <property type="component" value="Chromosome"/>
</dbReference>
<evidence type="ECO:0000259" key="1">
    <source>
        <dbReference type="Pfam" id="PF07883"/>
    </source>
</evidence>
<gene>
    <name evidence="2" type="ORF">M1R53_00475</name>
</gene>
<sequence length="94" mass="10226">MLAKVLKDEGLIKSINGVNFVHKILKKGDVIDKHNHPGKEIVFAVMKGSFEITIGEEEKHLVKAGEALNFDGTNTISAVALDDSESLVVLVNKE</sequence>
<dbReference type="RefSeq" id="WP_085839746.1">
    <property type="nucleotide sequence ID" value="NZ_CP096649.1"/>
</dbReference>
<reference evidence="2" key="1">
    <citation type="submission" date="2022-04" db="EMBL/GenBank/DDBJ databases">
        <title>Complete genome sequences of Ezakiella coagulans and Fenollaria massiliensis.</title>
        <authorList>
            <person name="France M.T."/>
            <person name="Clifford J."/>
            <person name="Narina S."/>
            <person name="Rutt L."/>
            <person name="Ravel J."/>
        </authorList>
    </citation>
    <scope>NUCLEOTIDE SEQUENCE</scope>
    <source>
        <strain evidence="2">C0061C2</strain>
    </source>
</reference>
<evidence type="ECO:0000313" key="3">
    <source>
        <dbReference type="Proteomes" id="UP000831151"/>
    </source>
</evidence>
<dbReference type="InterPro" id="IPR013096">
    <property type="entry name" value="Cupin_2"/>
</dbReference>
<dbReference type="EMBL" id="CP096649">
    <property type="protein sequence ID" value="UQK59174.1"/>
    <property type="molecule type" value="Genomic_DNA"/>
</dbReference>
<dbReference type="InterPro" id="IPR011051">
    <property type="entry name" value="RmlC_Cupin_sf"/>
</dbReference>
<feature type="domain" description="Cupin type-2" evidence="1">
    <location>
        <begin position="24"/>
        <end position="73"/>
    </location>
</feature>
<proteinExistence type="predicted"/>
<dbReference type="Pfam" id="PF07883">
    <property type="entry name" value="Cupin_2"/>
    <property type="match status" value="1"/>
</dbReference>